<reference evidence="2" key="3">
    <citation type="submission" date="2025-09" db="UniProtKB">
        <authorList>
            <consortium name="Ensembl"/>
        </authorList>
    </citation>
    <scope>IDENTIFICATION</scope>
</reference>
<evidence type="ECO:0000313" key="2">
    <source>
        <dbReference type="Ensembl" id="ENSSSCP00000076804.1"/>
    </source>
</evidence>
<name>A0A8W4FD75_PIG</name>
<evidence type="ECO:0000313" key="3">
    <source>
        <dbReference type="Proteomes" id="UP000008227"/>
    </source>
</evidence>
<evidence type="ECO:0000256" key="1">
    <source>
        <dbReference type="SAM" id="Phobius"/>
    </source>
</evidence>
<keyword evidence="1" id="KW-1133">Transmembrane helix</keyword>
<sequence>MLRSGIAASNGSSVFSFLRNLHTVFHSGCTNLQSHQQYNRVPFSPYPLQHLLFVDFLMMAILASVRWYLIVVLICISLIMSDVAHLFMCVLAISMSSLENCLFKSSAHFLMGLFFFFFWY</sequence>
<accession>A0A8W4FD75</accession>
<reference evidence="2" key="2">
    <citation type="submission" date="2025-08" db="UniProtKB">
        <authorList>
            <consortium name="Ensembl"/>
        </authorList>
    </citation>
    <scope>IDENTIFICATION</scope>
</reference>
<keyword evidence="3" id="KW-1185">Reference proteome</keyword>
<dbReference type="Ensembl" id="ENSSSCT00000077263.1">
    <property type="protein sequence ID" value="ENSSSCP00000076804.1"/>
    <property type="gene ID" value="ENSSSCG00000045459.1"/>
</dbReference>
<feature type="transmembrane region" description="Helical" evidence="1">
    <location>
        <begin position="56"/>
        <end position="80"/>
    </location>
</feature>
<dbReference type="AlphaFoldDB" id="A0A8W4FD75"/>
<organism evidence="2 3">
    <name type="scientific">Sus scrofa</name>
    <name type="common">Pig</name>
    <dbReference type="NCBI Taxonomy" id="9823"/>
    <lineage>
        <taxon>Eukaryota</taxon>
        <taxon>Metazoa</taxon>
        <taxon>Chordata</taxon>
        <taxon>Craniata</taxon>
        <taxon>Vertebrata</taxon>
        <taxon>Euteleostomi</taxon>
        <taxon>Mammalia</taxon>
        <taxon>Eutheria</taxon>
        <taxon>Laurasiatheria</taxon>
        <taxon>Artiodactyla</taxon>
        <taxon>Suina</taxon>
        <taxon>Suidae</taxon>
        <taxon>Sus</taxon>
    </lineage>
</organism>
<reference evidence="2" key="1">
    <citation type="journal article" date="2020" name="Gigascience">
        <title>An improved pig reference genome sequence to enable pig genetics and genomics research.</title>
        <authorList>
            <person name="Warr A."/>
            <person name="Affara N."/>
            <person name="Aken B."/>
            <person name="Beiki H."/>
            <person name="Bickhart D.M."/>
            <person name="Billis K."/>
            <person name="Chow W."/>
            <person name="Eory L."/>
            <person name="Finlayson H.A."/>
            <person name="Flicek P."/>
            <person name="Giron C.G."/>
            <person name="Griffin D.K."/>
            <person name="Hall R."/>
            <person name="Hannum G."/>
            <person name="Hourlier T."/>
            <person name="Howe K."/>
            <person name="Hume D.A."/>
            <person name="Izuogu O."/>
            <person name="Kim K."/>
            <person name="Koren S."/>
            <person name="Liu H."/>
            <person name="Manchanda N."/>
            <person name="Martin F.J."/>
            <person name="Nonneman D.J."/>
            <person name="O'Connor R.E."/>
            <person name="Phillippy A.M."/>
            <person name="Rohrer G.A."/>
            <person name="Rosen B.D."/>
            <person name="Rund L.A."/>
            <person name="Sargent C.A."/>
            <person name="Schook L.B."/>
            <person name="Schroeder S.G."/>
            <person name="Schwartz A.S."/>
            <person name="Skinner B.M."/>
            <person name="Talbot R."/>
            <person name="Tseng E."/>
            <person name="Tuggle C.K."/>
            <person name="Watson M."/>
            <person name="Smith T.P.L."/>
            <person name="Archibald A.L."/>
        </authorList>
    </citation>
    <scope>NUCLEOTIDE SEQUENCE [LARGE SCALE GENOMIC DNA]</scope>
    <source>
        <strain evidence="2">Duroc</strain>
    </source>
</reference>
<protein>
    <submittedName>
        <fullName evidence="2">Uncharacterized protein</fullName>
    </submittedName>
</protein>
<dbReference type="Proteomes" id="UP000008227">
    <property type="component" value="Chromosome 12"/>
</dbReference>
<proteinExistence type="predicted"/>
<keyword evidence="1" id="KW-0812">Transmembrane</keyword>
<keyword evidence="1" id="KW-0472">Membrane</keyword>
<dbReference type="GeneTree" id="ENSGT01070000253981"/>
<feature type="transmembrane region" description="Helical" evidence="1">
    <location>
        <begin position="101"/>
        <end position="119"/>
    </location>
</feature>